<accession>A0A5B7GD40</accession>
<proteinExistence type="predicted"/>
<reference evidence="2 3" key="1">
    <citation type="submission" date="2019-05" db="EMBL/GenBank/DDBJ databases">
        <title>Another draft genome of Portunus trituberculatus and its Hox gene families provides insights of decapod evolution.</title>
        <authorList>
            <person name="Jeong J.-H."/>
            <person name="Song I."/>
            <person name="Kim S."/>
            <person name="Choi T."/>
            <person name="Kim D."/>
            <person name="Ryu S."/>
            <person name="Kim W."/>
        </authorList>
    </citation>
    <scope>NUCLEOTIDE SEQUENCE [LARGE SCALE GENOMIC DNA]</scope>
    <source>
        <tissue evidence="2">Muscle</tissue>
    </source>
</reference>
<name>A0A5B7GD40_PORTR</name>
<protein>
    <submittedName>
        <fullName evidence="2">Uncharacterized protein</fullName>
    </submittedName>
</protein>
<keyword evidence="1" id="KW-0732">Signal</keyword>
<dbReference type="AlphaFoldDB" id="A0A5B7GD40"/>
<comment type="caution">
    <text evidence="2">The sequence shown here is derived from an EMBL/GenBank/DDBJ whole genome shotgun (WGS) entry which is preliminary data.</text>
</comment>
<dbReference type="EMBL" id="VSRR010013049">
    <property type="protein sequence ID" value="MPC55285.1"/>
    <property type="molecule type" value="Genomic_DNA"/>
</dbReference>
<gene>
    <name evidence="2" type="ORF">E2C01_049217</name>
</gene>
<evidence type="ECO:0000256" key="1">
    <source>
        <dbReference type="SAM" id="SignalP"/>
    </source>
</evidence>
<feature type="chain" id="PRO_5022827541" evidence="1">
    <location>
        <begin position="20"/>
        <end position="158"/>
    </location>
</feature>
<dbReference type="Proteomes" id="UP000324222">
    <property type="component" value="Unassembled WGS sequence"/>
</dbReference>
<evidence type="ECO:0000313" key="2">
    <source>
        <dbReference type="EMBL" id="MPC55285.1"/>
    </source>
</evidence>
<feature type="signal peptide" evidence="1">
    <location>
        <begin position="1"/>
        <end position="19"/>
    </location>
</feature>
<evidence type="ECO:0000313" key="3">
    <source>
        <dbReference type="Proteomes" id="UP000324222"/>
    </source>
</evidence>
<organism evidence="2 3">
    <name type="scientific">Portunus trituberculatus</name>
    <name type="common">Swimming crab</name>
    <name type="synonym">Neptunus trituberculatus</name>
    <dbReference type="NCBI Taxonomy" id="210409"/>
    <lineage>
        <taxon>Eukaryota</taxon>
        <taxon>Metazoa</taxon>
        <taxon>Ecdysozoa</taxon>
        <taxon>Arthropoda</taxon>
        <taxon>Crustacea</taxon>
        <taxon>Multicrustacea</taxon>
        <taxon>Malacostraca</taxon>
        <taxon>Eumalacostraca</taxon>
        <taxon>Eucarida</taxon>
        <taxon>Decapoda</taxon>
        <taxon>Pleocyemata</taxon>
        <taxon>Brachyura</taxon>
        <taxon>Eubrachyura</taxon>
        <taxon>Portunoidea</taxon>
        <taxon>Portunidae</taxon>
        <taxon>Portuninae</taxon>
        <taxon>Portunus</taxon>
    </lineage>
</organism>
<sequence>MVVVVVAVVMVVVVERVSGPHKTTKIQPTNITRCDDPSLTLPSPFLYPSYTLPHPPCGRFHHFTPAAASTLRHGGSSAVRGEKQMMGMQYYPYLSLTPPPPFSFLLLLSALSPSPLLSPPFLRPLTEGRRGVGLADGVTGLMNEYKTGFVEWLFVRPA</sequence>
<keyword evidence="3" id="KW-1185">Reference proteome</keyword>